<accession>A0A090E2M9</accession>
<reference evidence="2" key="1">
    <citation type="submission" date="2014-08" db="EMBL/GenBank/DDBJ databases">
        <authorList>
            <person name="Moulin L."/>
        </authorList>
    </citation>
    <scope>NUCLEOTIDE SEQUENCE [LARGE SCALE GENOMIC DNA]</scope>
</reference>
<name>A0A090E2M9_MESPL</name>
<proteinExistence type="predicted"/>
<evidence type="ECO:0000313" key="1">
    <source>
        <dbReference type="EMBL" id="CDX21068.1"/>
    </source>
</evidence>
<evidence type="ECO:0000313" key="2">
    <source>
        <dbReference type="Proteomes" id="UP000045285"/>
    </source>
</evidence>
<organism evidence="1 2">
    <name type="scientific">Mesorhizobium plurifarium</name>
    <dbReference type="NCBI Taxonomy" id="69974"/>
    <lineage>
        <taxon>Bacteria</taxon>
        <taxon>Pseudomonadati</taxon>
        <taxon>Pseudomonadota</taxon>
        <taxon>Alphaproteobacteria</taxon>
        <taxon>Hyphomicrobiales</taxon>
        <taxon>Phyllobacteriaceae</taxon>
        <taxon>Mesorhizobium</taxon>
    </lineage>
</organism>
<gene>
    <name evidence="1" type="ORF">MPL3356_340162</name>
</gene>
<dbReference type="Proteomes" id="UP000045285">
    <property type="component" value="Unassembled WGS sequence"/>
</dbReference>
<protein>
    <submittedName>
        <fullName evidence="1">Uncharacterized protein</fullName>
    </submittedName>
</protein>
<dbReference type="EMBL" id="CCMZ01000028">
    <property type="protein sequence ID" value="CDX21068.1"/>
    <property type="molecule type" value="Genomic_DNA"/>
</dbReference>
<dbReference type="AlphaFoldDB" id="A0A090E2M9"/>
<keyword evidence="2" id="KW-1185">Reference proteome</keyword>
<sequence>MTLESNVFLQMGSPLPPINLKTWLRGEPIAHFQSNEMYVVGCSATRHPMQLQESFKDSCLEVIGAAVHERTLTSVETRAKPDAVEAKVVELELPDSARLHRRNGKALAGCQLFCRSSDLVSDRSRWPYSLYRSPDRTR</sequence>